<organism evidence="1 2">
    <name type="scientific">Klebsiella oxytoca</name>
    <dbReference type="NCBI Taxonomy" id="571"/>
    <lineage>
        <taxon>Bacteria</taxon>
        <taxon>Pseudomonadati</taxon>
        <taxon>Pseudomonadota</taxon>
        <taxon>Gammaproteobacteria</taxon>
        <taxon>Enterobacterales</taxon>
        <taxon>Enterobacteriaceae</taxon>
        <taxon>Klebsiella/Raoultella group</taxon>
        <taxon>Klebsiella</taxon>
    </lineage>
</organism>
<name>A0AAN5L8G7_KLEOX</name>
<proteinExistence type="predicted"/>
<accession>A0AAN5L8G7</accession>
<evidence type="ECO:0000313" key="1">
    <source>
        <dbReference type="EMBL" id="HAT1681581.1"/>
    </source>
</evidence>
<gene>
    <name evidence="1" type="ORF">I8Y21_002242</name>
</gene>
<dbReference type="AlphaFoldDB" id="A0AAN5L8G7"/>
<evidence type="ECO:0000313" key="2">
    <source>
        <dbReference type="Proteomes" id="UP000856143"/>
    </source>
</evidence>
<reference evidence="1" key="1">
    <citation type="journal article" date="2018" name="Genome Biol.">
        <title>SKESA: strategic k-mer extension for scrupulous assemblies.</title>
        <authorList>
            <person name="Souvorov A."/>
            <person name="Agarwala R."/>
            <person name="Lipman D.J."/>
        </authorList>
    </citation>
    <scope>NUCLEOTIDE SEQUENCE</scope>
    <source>
        <strain evidence="1">R404</strain>
    </source>
</reference>
<feature type="non-terminal residue" evidence="1">
    <location>
        <position position="1"/>
    </location>
</feature>
<reference evidence="1" key="2">
    <citation type="submission" date="2020-11" db="EMBL/GenBank/DDBJ databases">
        <authorList>
            <consortium name="NCBI Pathogen Detection Project"/>
        </authorList>
    </citation>
    <scope>NUCLEOTIDE SEQUENCE</scope>
    <source>
        <strain evidence="1">R404</strain>
    </source>
</reference>
<protein>
    <submittedName>
        <fullName evidence="1">Uncharacterized protein</fullName>
    </submittedName>
</protein>
<comment type="caution">
    <text evidence="1">The sequence shown here is derived from an EMBL/GenBank/DDBJ whole genome shotgun (WGS) entry which is preliminary data.</text>
</comment>
<sequence>PNNRLRYQITEGTTALPAETITERNADVTGYTTFSKILTAPEGGGAWNADNLKFKLDMYNRGADDDE</sequence>
<dbReference type="EMBL" id="DACSEO010000021">
    <property type="protein sequence ID" value="HAT1681581.1"/>
    <property type="molecule type" value="Genomic_DNA"/>
</dbReference>
<dbReference type="Proteomes" id="UP000856143">
    <property type="component" value="Unassembled WGS sequence"/>
</dbReference>